<evidence type="ECO:0000256" key="1">
    <source>
        <dbReference type="ARBA" id="ARBA00001947"/>
    </source>
</evidence>
<evidence type="ECO:0000256" key="2">
    <source>
        <dbReference type="ARBA" id="ARBA00007357"/>
    </source>
</evidence>
<comment type="similarity">
    <text evidence="2">Belongs to the peptidase M13 family.</text>
</comment>
<name>A0ABM0MGS4_SACKO</name>
<dbReference type="CDD" id="cd08662">
    <property type="entry name" value="M13"/>
    <property type="match status" value="1"/>
</dbReference>
<dbReference type="Gene3D" id="1.10.1380.10">
    <property type="entry name" value="Neutral endopeptidase , domain2"/>
    <property type="match status" value="1"/>
</dbReference>
<dbReference type="Pfam" id="PF05649">
    <property type="entry name" value="Peptidase_M13_N"/>
    <property type="match status" value="1"/>
</dbReference>
<gene>
    <name evidence="12" type="primary">LOC100367426</name>
</gene>
<evidence type="ECO:0000256" key="8">
    <source>
        <dbReference type="SAM" id="Phobius"/>
    </source>
</evidence>
<dbReference type="InterPro" id="IPR000718">
    <property type="entry name" value="Peptidase_M13"/>
</dbReference>
<dbReference type="GeneID" id="100367426"/>
<evidence type="ECO:0000256" key="6">
    <source>
        <dbReference type="ARBA" id="ARBA00022833"/>
    </source>
</evidence>
<evidence type="ECO:0000256" key="4">
    <source>
        <dbReference type="ARBA" id="ARBA00022723"/>
    </source>
</evidence>
<keyword evidence="8" id="KW-1133">Transmembrane helix</keyword>
<feature type="domain" description="Peptidase M13 C-terminal" evidence="9">
    <location>
        <begin position="569"/>
        <end position="775"/>
    </location>
</feature>
<dbReference type="Gene3D" id="3.40.390.10">
    <property type="entry name" value="Collagenase (Catalytic Domain)"/>
    <property type="match status" value="1"/>
</dbReference>
<reference evidence="12" key="1">
    <citation type="submission" date="2025-08" db="UniProtKB">
        <authorList>
            <consortium name="RefSeq"/>
        </authorList>
    </citation>
    <scope>IDENTIFICATION</scope>
    <source>
        <tissue evidence="12">Testes</tissue>
    </source>
</reference>
<dbReference type="PANTHER" id="PTHR11733">
    <property type="entry name" value="ZINC METALLOPROTEASE FAMILY M13 NEPRILYSIN-RELATED"/>
    <property type="match status" value="1"/>
</dbReference>
<evidence type="ECO:0000313" key="11">
    <source>
        <dbReference type="Proteomes" id="UP000694865"/>
    </source>
</evidence>
<dbReference type="RefSeq" id="XP_006819215.1">
    <property type="nucleotide sequence ID" value="XM_006819152.1"/>
</dbReference>
<organism evidence="11 12">
    <name type="scientific">Saccoglossus kowalevskii</name>
    <name type="common">Acorn worm</name>
    <dbReference type="NCBI Taxonomy" id="10224"/>
    <lineage>
        <taxon>Eukaryota</taxon>
        <taxon>Metazoa</taxon>
        <taxon>Hemichordata</taxon>
        <taxon>Enteropneusta</taxon>
        <taxon>Harrimaniidae</taxon>
        <taxon>Saccoglossus</taxon>
    </lineage>
</organism>
<dbReference type="PROSITE" id="PS51885">
    <property type="entry name" value="NEPRILYSIN"/>
    <property type="match status" value="1"/>
</dbReference>
<dbReference type="Proteomes" id="UP000694865">
    <property type="component" value="Unplaced"/>
</dbReference>
<dbReference type="SUPFAM" id="SSF55486">
    <property type="entry name" value="Metalloproteases ('zincins'), catalytic domain"/>
    <property type="match status" value="1"/>
</dbReference>
<dbReference type="PRINTS" id="PR00786">
    <property type="entry name" value="NEPRILYSIN"/>
</dbReference>
<evidence type="ECO:0000256" key="3">
    <source>
        <dbReference type="ARBA" id="ARBA00022670"/>
    </source>
</evidence>
<evidence type="ECO:0000256" key="7">
    <source>
        <dbReference type="ARBA" id="ARBA00023049"/>
    </source>
</evidence>
<evidence type="ECO:0000259" key="10">
    <source>
        <dbReference type="Pfam" id="PF05649"/>
    </source>
</evidence>
<keyword evidence="7" id="KW-0482">Metalloprotease</keyword>
<keyword evidence="4" id="KW-0479">Metal-binding</keyword>
<dbReference type="Pfam" id="PF01431">
    <property type="entry name" value="Peptidase_M13"/>
    <property type="match status" value="1"/>
</dbReference>
<sequence>MTDPKDVLNHNTNSSEAIKYRPSTSEENGDAILFKDKISDPLRASMICKTWWKRRSVIEKSLVLLLGGTVCLCIILILLLATKQGGKDSSNTYTGNTCISTSCVHTASSLISKMDTSVEPCQDFFQYACGKWTKDHYIPEDQSVYDIFTEMRDKVELINKRLLEAETKTTEPEFITKAKLFYNSCLDEETINKQGAVPLLEIISDVGGWPVMGNGEWNEDSWDLVTTLGKLRTNYETRSFIDMWISADDKDSDTNIIYVDQPDLGMPSRDYFLKNNTGKYVTAYLDYMVQIATKLRPDGDAAEARRQMQEVLAFETKIAEFSVPKAERRDMKTLYNKMTIRELSQLVPQFDWLLFLNMATPASVLDEYEYIVNYSPAYLIAAGRLIVSEPKRVIANYMVWDLVMKNIAYLSEDFRMIRQSFRKVIYGEKLERIRWRQCVSQTTYGLGMAVGALFIEDSFDEESKETALEMITDIRESFSTMLQNLDWMDGETKIVAQEKADAIIERIGYPDYLLNRQMMNEQYRPVTIHPSDYFGNILNIYKWQAYESLSTLRLPVDKHEWKTTPATVNAFYNPSRNEIVFPAGILQPPFYSSKFPKSMNYGGIGMVIGHEITHGFDDRGRQFDKDGNWHQWWTNSSVENFKKKAQCIVDQYSNYSVPEINMNVNGIQTQGENIADNGGIKEAFLAYRKWVERNGKEEDPLPGIDLTHNQLFFVNFGQLWCGLATNDYMVNFVSSAWHSPRLFRVFGPVSNSPEFAEAFGCRKNTPMNPEKKCSVW</sequence>
<feature type="transmembrane region" description="Helical" evidence="8">
    <location>
        <begin position="62"/>
        <end position="81"/>
    </location>
</feature>
<dbReference type="InterPro" id="IPR018497">
    <property type="entry name" value="Peptidase_M13_C"/>
</dbReference>
<accession>A0ABM0MGS4</accession>
<keyword evidence="8" id="KW-0812">Transmembrane</keyword>
<comment type="cofactor">
    <cofactor evidence="1">
        <name>Zn(2+)</name>
        <dbReference type="ChEBI" id="CHEBI:29105"/>
    </cofactor>
</comment>
<protein>
    <submittedName>
        <fullName evidence="12">Endothelin-converting enzyme 1-like</fullName>
    </submittedName>
</protein>
<keyword evidence="5" id="KW-0378">Hydrolase</keyword>
<evidence type="ECO:0000259" key="9">
    <source>
        <dbReference type="Pfam" id="PF01431"/>
    </source>
</evidence>
<keyword evidence="11" id="KW-1185">Reference proteome</keyword>
<dbReference type="InterPro" id="IPR042089">
    <property type="entry name" value="Peptidase_M13_dom_2"/>
</dbReference>
<evidence type="ECO:0000313" key="12">
    <source>
        <dbReference type="RefSeq" id="XP_006819215.1"/>
    </source>
</evidence>
<proteinExistence type="inferred from homology"/>
<dbReference type="InterPro" id="IPR024079">
    <property type="entry name" value="MetalloPept_cat_dom_sf"/>
</dbReference>
<evidence type="ECO:0000256" key="5">
    <source>
        <dbReference type="ARBA" id="ARBA00022801"/>
    </source>
</evidence>
<dbReference type="PANTHER" id="PTHR11733:SF167">
    <property type="entry name" value="FI17812P1-RELATED"/>
    <property type="match status" value="1"/>
</dbReference>
<keyword evidence="6" id="KW-0862">Zinc</keyword>
<feature type="domain" description="Peptidase M13 N-terminal" evidence="10">
    <location>
        <begin position="120"/>
        <end position="510"/>
    </location>
</feature>
<keyword evidence="8" id="KW-0472">Membrane</keyword>
<keyword evidence="3" id="KW-0645">Protease</keyword>
<dbReference type="InterPro" id="IPR008753">
    <property type="entry name" value="Peptidase_M13_N"/>
</dbReference>